<name>A0A9Q1F4N9_SYNKA</name>
<dbReference type="PANTHER" id="PTHR12484:SF4">
    <property type="entry name" value="A-KINASE ANCHOR PROTEIN 17A"/>
    <property type="match status" value="1"/>
</dbReference>
<evidence type="ECO:0000256" key="2">
    <source>
        <dbReference type="SAM" id="MobiDB-lite"/>
    </source>
</evidence>
<dbReference type="AlphaFoldDB" id="A0A9Q1F4N9"/>
<feature type="coiled-coil region" evidence="1">
    <location>
        <begin position="375"/>
        <end position="445"/>
    </location>
</feature>
<evidence type="ECO:0000313" key="3">
    <source>
        <dbReference type="EMBL" id="KAJ8350755.1"/>
    </source>
</evidence>
<comment type="caution">
    <text evidence="3">The sequence shown here is derived from an EMBL/GenBank/DDBJ whole genome shotgun (WGS) entry which is preliminary data.</text>
</comment>
<dbReference type="CDD" id="cd12264">
    <property type="entry name" value="RRM_AKAP17A"/>
    <property type="match status" value="1"/>
</dbReference>
<keyword evidence="4" id="KW-1185">Reference proteome</keyword>
<dbReference type="EMBL" id="JAINUF010000009">
    <property type="protein sequence ID" value="KAJ8350755.1"/>
    <property type="molecule type" value="Genomic_DNA"/>
</dbReference>
<evidence type="ECO:0008006" key="5">
    <source>
        <dbReference type="Google" id="ProtNLM"/>
    </source>
</evidence>
<protein>
    <recommendedName>
        <fullName evidence="5">A-kinase anchor protein 17A</fullName>
    </recommendedName>
</protein>
<feature type="region of interest" description="Disordered" evidence="2">
    <location>
        <begin position="531"/>
        <end position="557"/>
    </location>
</feature>
<feature type="compositionally biased region" description="Low complexity" evidence="2">
    <location>
        <begin position="613"/>
        <end position="623"/>
    </location>
</feature>
<feature type="compositionally biased region" description="Basic residues" evidence="2">
    <location>
        <begin position="706"/>
        <end position="718"/>
    </location>
</feature>
<keyword evidence="1" id="KW-0175">Coiled coil</keyword>
<feature type="compositionally biased region" description="Gly residues" evidence="2">
    <location>
        <begin position="683"/>
        <end position="694"/>
    </location>
</feature>
<gene>
    <name evidence="3" type="ORF">SKAU_G00258850</name>
</gene>
<dbReference type="Pfam" id="PF25015">
    <property type="entry name" value="RBD_AKAP-17A"/>
    <property type="match status" value="1"/>
</dbReference>
<proteinExistence type="predicted"/>
<dbReference type="PANTHER" id="PTHR12484">
    <property type="entry name" value="B-LYMPHOCYTE ANTIGEN-RELATED"/>
    <property type="match status" value="1"/>
</dbReference>
<feature type="region of interest" description="Disordered" evidence="2">
    <location>
        <begin position="484"/>
        <end position="514"/>
    </location>
</feature>
<evidence type="ECO:0000313" key="4">
    <source>
        <dbReference type="Proteomes" id="UP001152622"/>
    </source>
</evidence>
<dbReference type="Proteomes" id="UP001152622">
    <property type="component" value="Chromosome 9"/>
</dbReference>
<accession>A0A9Q1F4N9</accession>
<organism evidence="3 4">
    <name type="scientific">Synaphobranchus kaupii</name>
    <name type="common">Kaup's arrowtooth eel</name>
    <dbReference type="NCBI Taxonomy" id="118154"/>
    <lineage>
        <taxon>Eukaryota</taxon>
        <taxon>Metazoa</taxon>
        <taxon>Chordata</taxon>
        <taxon>Craniata</taxon>
        <taxon>Vertebrata</taxon>
        <taxon>Euteleostomi</taxon>
        <taxon>Actinopterygii</taxon>
        <taxon>Neopterygii</taxon>
        <taxon>Teleostei</taxon>
        <taxon>Anguilliformes</taxon>
        <taxon>Synaphobranchidae</taxon>
        <taxon>Synaphobranchus</taxon>
    </lineage>
</organism>
<sequence>MTTTIVHDTTEAVKLCPAHGLYLKPIAKMMVSVALPQLKQPGKSISNWEVMERVKSMVHPDQFSALRISKSTMEFIRFEGEVENRGVVKTFLTKLDSKTIKLSGFTDILKVRAAENKMDFPTRHDWDSFFRDAQDMNETVPGERPDTIHLEGLPCKWFAQKDASTERPSESVLKAVFEGFGNIRNVDIPMLDPYREEMMDKNFHTFTFGGHLNFEAYVQFQEYVGFVKAMDTLRGMKLMYKAEDNKAVACNIKVTFDTTKHLSDWAMKRRLLERQKLQELERQREEQKRREKEEEERRREEERKQREQEEEERERRREEKLRKREQKIREREEKRIQRKVKKQQAEEQKKLHLKIAMEERKLLLAQRNLESIRLIAELLGRAKALKQQQQEKEEAELALQQKAELARLQQLEEKRRLQEAELRRVEEEKARALELQHKERELRDRLLGNLLKKSTAPEGPEVELGLVGNPALVATFGLPDCQTNGTQGSQVNGLPHAARPSSKYASAGGQQRKRSLRRAVQLSEGVAVTTAAGRGGFGGPTAESAATGAGGAAGSLAETGEDAAGTAAEIEQNAAGSADGSAVDAVGSAARAEVSAVGADGSAVRSAAGAEKSAAGAEKSAAGTEVSAVGADGSAVESAAGTEESAVESAARTEVSAAGTEESAVAESGTGVVRGPPAVTGTAAGGEGPAGTGATGITAARSCSRDRHRSGRDRRHYS</sequence>
<feature type="region of interest" description="Disordered" evidence="2">
    <location>
        <begin position="613"/>
        <end position="718"/>
    </location>
</feature>
<feature type="region of interest" description="Disordered" evidence="2">
    <location>
        <begin position="280"/>
        <end position="324"/>
    </location>
</feature>
<reference evidence="3" key="1">
    <citation type="journal article" date="2023" name="Science">
        <title>Genome structures resolve the early diversification of teleost fishes.</title>
        <authorList>
            <person name="Parey E."/>
            <person name="Louis A."/>
            <person name="Montfort J."/>
            <person name="Bouchez O."/>
            <person name="Roques C."/>
            <person name="Iampietro C."/>
            <person name="Lluch J."/>
            <person name="Castinel A."/>
            <person name="Donnadieu C."/>
            <person name="Desvignes T."/>
            <person name="Floi Bucao C."/>
            <person name="Jouanno E."/>
            <person name="Wen M."/>
            <person name="Mejri S."/>
            <person name="Dirks R."/>
            <person name="Jansen H."/>
            <person name="Henkel C."/>
            <person name="Chen W.J."/>
            <person name="Zahm M."/>
            <person name="Cabau C."/>
            <person name="Klopp C."/>
            <person name="Thompson A.W."/>
            <person name="Robinson-Rechavi M."/>
            <person name="Braasch I."/>
            <person name="Lecointre G."/>
            <person name="Bobe J."/>
            <person name="Postlethwait J.H."/>
            <person name="Berthelot C."/>
            <person name="Roest Crollius H."/>
            <person name="Guiguen Y."/>
        </authorList>
    </citation>
    <scope>NUCLEOTIDE SEQUENCE</scope>
    <source>
        <strain evidence="3">WJC10195</strain>
    </source>
</reference>
<dbReference type="OrthoDB" id="1918237at2759"/>
<dbReference type="InterPro" id="IPR056852">
    <property type="entry name" value="AK17A/B"/>
</dbReference>
<evidence type="ECO:0000256" key="1">
    <source>
        <dbReference type="SAM" id="Coils"/>
    </source>
</evidence>